<keyword evidence="1" id="KW-1133">Transmembrane helix</keyword>
<dbReference type="EMBL" id="QJSX01000001">
    <property type="protein sequence ID" value="PYE56208.1"/>
    <property type="molecule type" value="Genomic_DNA"/>
</dbReference>
<dbReference type="Proteomes" id="UP000248326">
    <property type="component" value="Unassembled WGS sequence"/>
</dbReference>
<accession>A0A318SAW4</accession>
<organism evidence="2 3">
    <name type="scientific">Deinococcus yavapaiensis KR-236</name>
    <dbReference type="NCBI Taxonomy" id="694435"/>
    <lineage>
        <taxon>Bacteria</taxon>
        <taxon>Thermotogati</taxon>
        <taxon>Deinococcota</taxon>
        <taxon>Deinococci</taxon>
        <taxon>Deinococcales</taxon>
        <taxon>Deinococcaceae</taxon>
        <taxon>Deinococcus</taxon>
    </lineage>
</organism>
<dbReference type="RefSeq" id="WP_110884738.1">
    <property type="nucleotide sequence ID" value="NZ_QJSX01000001.1"/>
</dbReference>
<dbReference type="AlphaFoldDB" id="A0A318SAW4"/>
<evidence type="ECO:0000313" key="3">
    <source>
        <dbReference type="Proteomes" id="UP000248326"/>
    </source>
</evidence>
<keyword evidence="1" id="KW-0472">Membrane</keyword>
<keyword evidence="1" id="KW-0812">Transmembrane</keyword>
<reference evidence="2 3" key="1">
    <citation type="submission" date="2018-06" db="EMBL/GenBank/DDBJ databases">
        <title>Genomic Encyclopedia of Type Strains, Phase IV (KMG-IV): sequencing the most valuable type-strain genomes for metagenomic binning, comparative biology and taxonomic classification.</title>
        <authorList>
            <person name="Goeker M."/>
        </authorList>
    </citation>
    <scope>NUCLEOTIDE SEQUENCE [LARGE SCALE GENOMIC DNA]</scope>
    <source>
        <strain evidence="2 3">DSM 18048</strain>
    </source>
</reference>
<protein>
    <submittedName>
        <fullName evidence="2">Uncharacterized protein</fullName>
    </submittedName>
</protein>
<keyword evidence="3" id="KW-1185">Reference proteome</keyword>
<feature type="transmembrane region" description="Helical" evidence="1">
    <location>
        <begin position="40"/>
        <end position="62"/>
    </location>
</feature>
<comment type="caution">
    <text evidence="2">The sequence shown here is derived from an EMBL/GenBank/DDBJ whole genome shotgun (WGS) entry which is preliminary data.</text>
</comment>
<sequence length="129" mass="14170">MDVLRLLLSLVAGAGAALVAYAIAYTHGNPHPNAPDPDLAFTLLPLELVVGLVVGLFTFRAFKRRQQGEPRSDIADRMVLRVAHRQGGTFTFQDVLSRSPLGEPQARHAVDRLLESGQVRRDGDTYRLP</sequence>
<evidence type="ECO:0000256" key="1">
    <source>
        <dbReference type="SAM" id="Phobius"/>
    </source>
</evidence>
<proteinExistence type="predicted"/>
<dbReference type="OrthoDB" id="73835at2"/>
<evidence type="ECO:0000313" key="2">
    <source>
        <dbReference type="EMBL" id="PYE56208.1"/>
    </source>
</evidence>
<name>A0A318SAW4_9DEIO</name>
<gene>
    <name evidence="2" type="ORF">DES52_10112</name>
</gene>